<evidence type="ECO:0000313" key="1">
    <source>
        <dbReference type="EMBL" id="NWB45466.1"/>
    </source>
</evidence>
<dbReference type="RefSeq" id="WP_177143280.1">
    <property type="nucleotide sequence ID" value="NZ_JACAPU010000003.1"/>
</dbReference>
<keyword evidence="1" id="KW-0238">DNA-binding</keyword>
<evidence type="ECO:0000313" key="2">
    <source>
        <dbReference type="Proteomes" id="UP000582981"/>
    </source>
</evidence>
<dbReference type="EMBL" id="JACAPU010000003">
    <property type="protein sequence ID" value="NWB45466.1"/>
    <property type="molecule type" value="Genomic_DNA"/>
</dbReference>
<reference evidence="1 2" key="1">
    <citation type="submission" date="2020-04" db="EMBL/GenBank/DDBJ databases">
        <title>Molecular characterization of pseudomonads from Agaricus bisporus reveal novel blotch 2 pathogens in Western Europe.</title>
        <authorList>
            <person name="Taparia T."/>
            <person name="Krijger M."/>
            <person name="Haynes E."/>
            <person name="Elpinstone J.G."/>
            <person name="Noble R."/>
            <person name="Van Der Wolf J."/>
        </authorList>
    </citation>
    <scope>NUCLEOTIDE SEQUENCE [LARGE SCALE GENOMIC DNA]</scope>
    <source>
        <strain evidence="1 2">F1001</strain>
    </source>
</reference>
<dbReference type="Proteomes" id="UP000582981">
    <property type="component" value="Unassembled WGS sequence"/>
</dbReference>
<protein>
    <submittedName>
        <fullName evidence="1">DNA-binding protein</fullName>
    </submittedName>
</protein>
<name>A0A7Y7WA06_9PSED</name>
<comment type="caution">
    <text evidence="1">The sequence shown here is derived from an EMBL/GenBank/DDBJ whole genome shotgun (WGS) entry which is preliminary data.</text>
</comment>
<dbReference type="AlphaFoldDB" id="A0A7Y7WA06"/>
<gene>
    <name evidence="1" type="ORF">HX829_03090</name>
</gene>
<dbReference type="GO" id="GO:0003677">
    <property type="term" value="F:DNA binding"/>
    <property type="evidence" value="ECO:0007669"/>
    <property type="project" value="UniProtKB-KW"/>
</dbReference>
<sequence>MQEYEFTLRYQLSEQNNDHDVLIELLLENGCDDSLIGCGIPGRLALKFSRDADSAAQALLSALQDVKRAIPDARLIEVVPDLVGLSDIADIVGVSRQNMRKLMLSHGASFPLAVHEGSASVWHLAEVLGWLEGRGYDLEPRMIETAQAAQDINLTKATSKLGSVNPEWLALVL</sequence>
<organism evidence="1 2">
    <name type="scientific">Pseudomonas gingeri</name>
    <dbReference type="NCBI Taxonomy" id="117681"/>
    <lineage>
        <taxon>Bacteria</taxon>
        <taxon>Pseudomonadati</taxon>
        <taxon>Pseudomonadota</taxon>
        <taxon>Gammaproteobacteria</taxon>
        <taxon>Pseudomonadales</taxon>
        <taxon>Pseudomonadaceae</taxon>
        <taxon>Pseudomonas</taxon>
    </lineage>
</organism>
<accession>A0A7Y7WA06</accession>
<proteinExistence type="predicted"/>